<evidence type="ECO:0000256" key="7">
    <source>
        <dbReference type="ARBA" id="ARBA00022692"/>
    </source>
</evidence>
<keyword evidence="10 15" id="KW-0472">Membrane</keyword>
<comment type="caution">
    <text evidence="18">The sequence shown here is derived from an EMBL/GenBank/DDBJ whole genome shotgun (WGS) entry which is preliminary data.</text>
</comment>
<feature type="transmembrane region" description="Helical" evidence="15">
    <location>
        <begin position="211"/>
        <end position="233"/>
    </location>
</feature>
<feature type="transmembrane region" description="Helical" evidence="15">
    <location>
        <begin position="328"/>
        <end position="347"/>
    </location>
</feature>
<accession>A0ABR4PYL0</accession>
<proteinExistence type="inferred from homology"/>
<feature type="disulfide bond" evidence="14">
    <location>
        <begin position="46"/>
        <end position="53"/>
    </location>
</feature>
<evidence type="ECO:0000256" key="3">
    <source>
        <dbReference type="ARBA" id="ARBA00004613"/>
    </source>
</evidence>
<feature type="transmembrane region" description="Helical" evidence="15">
    <location>
        <begin position="99"/>
        <end position="120"/>
    </location>
</feature>
<evidence type="ECO:0000256" key="10">
    <source>
        <dbReference type="ARBA" id="ARBA00023136"/>
    </source>
</evidence>
<dbReference type="InterPro" id="IPR008427">
    <property type="entry name" value="Extracellular_membr_CFEM_dom"/>
</dbReference>
<keyword evidence="9 15" id="KW-1133">Transmembrane helix</keyword>
<comment type="caution">
    <text evidence="14">Lacks conserved residue(s) required for the propagation of feature annotation.</text>
</comment>
<evidence type="ECO:0000256" key="2">
    <source>
        <dbReference type="ARBA" id="ARBA00004589"/>
    </source>
</evidence>
<keyword evidence="6" id="KW-0336">GPI-anchor</keyword>
<feature type="disulfide bond" evidence="14">
    <location>
        <begin position="32"/>
        <end position="72"/>
    </location>
</feature>
<evidence type="ECO:0000313" key="18">
    <source>
        <dbReference type="EMBL" id="KAL3428474.1"/>
    </source>
</evidence>
<feature type="transmembrane region" description="Helical" evidence="15">
    <location>
        <begin position="253"/>
        <end position="278"/>
    </location>
</feature>
<comment type="similarity">
    <text evidence="13">Belongs to the SAT4 family.</text>
</comment>
<evidence type="ECO:0000256" key="9">
    <source>
        <dbReference type="ARBA" id="ARBA00022989"/>
    </source>
</evidence>
<keyword evidence="6" id="KW-0325">Glycoprotein</keyword>
<name>A0ABR4PYL0_9HELO</name>
<dbReference type="InterPro" id="IPR052337">
    <property type="entry name" value="SAT4-like"/>
</dbReference>
<evidence type="ECO:0000256" key="12">
    <source>
        <dbReference type="ARBA" id="ARBA00023288"/>
    </source>
</evidence>
<keyword evidence="11 14" id="KW-1015">Disulfide bond</keyword>
<feature type="transmembrane region" description="Helical" evidence="15">
    <location>
        <begin position="290"/>
        <end position="308"/>
    </location>
</feature>
<evidence type="ECO:0000256" key="1">
    <source>
        <dbReference type="ARBA" id="ARBA00004141"/>
    </source>
</evidence>
<keyword evidence="8 16" id="KW-0732">Signal</keyword>
<feature type="transmembrane region" description="Helical" evidence="15">
    <location>
        <begin position="132"/>
        <end position="157"/>
    </location>
</feature>
<feature type="domain" description="CFEM" evidence="17">
    <location>
        <begin position="4"/>
        <end position="115"/>
    </location>
</feature>
<dbReference type="PANTHER" id="PTHR33048:SF131">
    <property type="entry name" value="INTEGRAL MEMBRANE PROTEIN"/>
    <property type="match status" value="1"/>
</dbReference>
<evidence type="ECO:0000256" key="8">
    <source>
        <dbReference type="ARBA" id="ARBA00022729"/>
    </source>
</evidence>
<dbReference type="EMBL" id="JBFCZG010000001">
    <property type="protein sequence ID" value="KAL3428474.1"/>
    <property type="molecule type" value="Genomic_DNA"/>
</dbReference>
<evidence type="ECO:0000256" key="13">
    <source>
        <dbReference type="ARBA" id="ARBA00038359"/>
    </source>
</evidence>
<evidence type="ECO:0000256" key="4">
    <source>
        <dbReference type="ARBA" id="ARBA00010031"/>
    </source>
</evidence>
<feature type="disulfide bond" evidence="14">
    <location>
        <begin position="36"/>
        <end position="67"/>
    </location>
</feature>
<dbReference type="Pfam" id="PF05730">
    <property type="entry name" value="CFEM"/>
    <property type="match status" value="1"/>
</dbReference>
<organism evidence="18 19">
    <name type="scientific">Phlyctema vagabunda</name>
    <dbReference type="NCBI Taxonomy" id="108571"/>
    <lineage>
        <taxon>Eukaryota</taxon>
        <taxon>Fungi</taxon>
        <taxon>Dikarya</taxon>
        <taxon>Ascomycota</taxon>
        <taxon>Pezizomycotina</taxon>
        <taxon>Leotiomycetes</taxon>
        <taxon>Helotiales</taxon>
        <taxon>Dermateaceae</taxon>
        <taxon>Phlyctema</taxon>
    </lineage>
</organism>
<evidence type="ECO:0000256" key="11">
    <source>
        <dbReference type="ARBA" id="ARBA00023157"/>
    </source>
</evidence>
<keyword evidence="7 15" id="KW-0812">Transmembrane</keyword>
<comment type="similarity">
    <text evidence="4">Belongs to the RBT5 family.</text>
</comment>
<feature type="chain" id="PRO_5047286988" evidence="16">
    <location>
        <begin position="24"/>
        <end position="450"/>
    </location>
</feature>
<dbReference type="PROSITE" id="PS52012">
    <property type="entry name" value="CFEM"/>
    <property type="match status" value="1"/>
</dbReference>
<evidence type="ECO:0000256" key="5">
    <source>
        <dbReference type="ARBA" id="ARBA00022525"/>
    </source>
</evidence>
<dbReference type="PANTHER" id="PTHR33048">
    <property type="entry name" value="PTH11-LIKE INTEGRAL MEMBRANE PROTEIN (AFU_ORTHOLOGUE AFUA_5G11245)"/>
    <property type="match status" value="1"/>
</dbReference>
<evidence type="ECO:0000313" key="19">
    <source>
        <dbReference type="Proteomes" id="UP001629113"/>
    </source>
</evidence>
<evidence type="ECO:0000256" key="15">
    <source>
        <dbReference type="SAM" id="Phobius"/>
    </source>
</evidence>
<reference evidence="18 19" key="1">
    <citation type="submission" date="2024-06" db="EMBL/GenBank/DDBJ databases">
        <title>Complete genome of Phlyctema vagabunda strain 19-DSS-EL-015.</title>
        <authorList>
            <person name="Fiorenzani C."/>
        </authorList>
    </citation>
    <scope>NUCLEOTIDE SEQUENCE [LARGE SCALE GENOMIC DNA]</scope>
    <source>
        <strain evidence="18 19">19-DSS-EL-015</strain>
    </source>
</reference>
<evidence type="ECO:0000256" key="6">
    <source>
        <dbReference type="ARBA" id="ARBA00022622"/>
    </source>
</evidence>
<comment type="subcellular location">
    <subcellularLocation>
        <location evidence="2">Membrane</location>
        <topology evidence="2">Lipid-anchor</topology>
        <topology evidence="2">GPI-anchor</topology>
    </subcellularLocation>
    <subcellularLocation>
        <location evidence="1">Membrane</location>
        <topology evidence="1">Multi-pass membrane protein</topology>
    </subcellularLocation>
    <subcellularLocation>
        <location evidence="3">Secreted</location>
    </subcellularLocation>
</comment>
<feature type="disulfide bond" evidence="14">
    <location>
        <begin position="55"/>
        <end position="88"/>
    </location>
</feature>
<evidence type="ECO:0000256" key="16">
    <source>
        <dbReference type="SAM" id="SignalP"/>
    </source>
</evidence>
<evidence type="ECO:0000256" key="14">
    <source>
        <dbReference type="PROSITE-ProRule" id="PRU01356"/>
    </source>
</evidence>
<keyword evidence="5" id="KW-0964">Secreted</keyword>
<dbReference type="Proteomes" id="UP001629113">
    <property type="component" value="Unassembled WGS sequence"/>
</dbReference>
<feature type="signal peptide" evidence="16">
    <location>
        <begin position="1"/>
        <end position="23"/>
    </location>
</feature>
<protein>
    <submittedName>
        <fullName evidence="18">CFEM domain-containing protein</fullName>
    </submittedName>
</protein>
<dbReference type="Pfam" id="PF20684">
    <property type="entry name" value="Fung_rhodopsin"/>
    <property type="match status" value="1"/>
</dbReference>
<sequence>MFSIWLLLLFLVSSLLTSSVANAQTIADLSSCALGCLVESVPAVGCSFTNATCQCASTELVQLTTRCMLSNCTMADSLGLAKVTAATCKLPHVSHTGQAFSFTIAAIVVATVFVSLRMLSRGWINKKFGAEDYVVLGALVLLIPAVAIAIMMTKYGFGRHIYDLEDGQLLQILKHFYLAEIIYVVVLGLVKVSLVVFYLRMFPQVWFRNLAFGILGLIVLSTTIIFLLTVFSCKPVQYFWNKDLRGSCMDLNAIAYANAGLSIALDLIIISLPIPILLGMNLNRKRKLSVFAMFAIGSFGCVTSMIRLKSLLVFGNSVDPSYDYLPAFVWTTLELMTTLVCTCLPAVRNLFNHHFPNAFHFLSSAATKTPPPPGTSTAFEDKLPKKSVRLSSRSLKDSRSEEEDRRILGISKDGEWIDLEEGCSAVSIDSSNIGIDRTDTAPVLRVGPET</sequence>
<keyword evidence="12" id="KW-0449">Lipoprotein</keyword>
<gene>
    <name evidence="18" type="ORF">PVAG01_01983</name>
</gene>
<keyword evidence="19" id="KW-1185">Reference proteome</keyword>
<dbReference type="InterPro" id="IPR049326">
    <property type="entry name" value="Rhodopsin_dom_fungi"/>
</dbReference>
<evidence type="ECO:0000259" key="17">
    <source>
        <dbReference type="PROSITE" id="PS52012"/>
    </source>
</evidence>
<feature type="transmembrane region" description="Helical" evidence="15">
    <location>
        <begin position="177"/>
        <end position="199"/>
    </location>
</feature>